<evidence type="ECO:0000256" key="1">
    <source>
        <dbReference type="SAM" id="MobiDB-lite"/>
    </source>
</evidence>
<reference evidence="2" key="2">
    <citation type="submission" date="2012-02" db="EMBL/GenBank/DDBJ databases">
        <authorList>
            <person name="Brueggemann H."/>
            <person name="Lomholt H.B."/>
            <person name="Tettelin H."/>
            <person name="Kilian M."/>
        </authorList>
    </citation>
    <scope>NUCLEOTIDE SEQUENCE</scope>
    <source>
        <strain evidence="2">15.1.R1</strain>
    </source>
</reference>
<accession>H9ZMM4</accession>
<feature type="compositionally biased region" description="Basic residues" evidence="1">
    <location>
        <begin position="42"/>
        <end position="51"/>
    </location>
</feature>
<dbReference type="EMBL" id="JQ612072">
    <property type="protein sequence ID" value="AFH37415.1"/>
    <property type="molecule type" value="Genomic_DNA"/>
</dbReference>
<reference evidence="2" key="1">
    <citation type="journal article" date="2012" name="PLoS ONE">
        <title>CRISPR/cas Loci of Type II Propionibacterium acnes Confer Immunity against Acquisition of Mobile Elements Present in Type I P. acnes.</title>
        <authorList>
            <person name="Bruggemann H."/>
            <person name="Lomholt H.B."/>
            <person name="Tettelin H."/>
            <person name="Kilian M."/>
        </authorList>
    </citation>
    <scope>NUCLEOTIDE SEQUENCE</scope>
    <source>
        <strain evidence="2">15.1.R1</strain>
    </source>
</reference>
<feature type="region of interest" description="Disordered" evidence="1">
    <location>
        <begin position="32"/>
        <end position="51"/>
    </location>
</feature>
<organism evidence="2">
    <name type="scientific">Cutibacterium acnes</name>
    <name type="common">Propionibacterium acnes</name>
    <dbReference type="NCBI Taxonomy" id="1747"/>
    <lineage>
        <taxon>Bacteria</taxon>
        <taxon>Bacillati</taxon>
        <taxon>Actinomycetota</taxon>
        <taxon>Actinomycetes</taxon>
        <taxon>Propionibacteriales</taxon>
        <taxon>Propionibacteriaceae</taxon>
        <taxon>Cutibacterium</taxon>
    </lineage>
</organism>
<name>H9ZMM4_CUTAC</name>
<protein>
    <submittedName>
        <fullName evidence="2">Uncharacterized protein</fullName>
    </submittedName>
</protein>
<dbReference type="AlphaFoldDB" id="H9ZMM4"/>
<evidence type="ECO:0000313" key="2">
    <source>
        <dbReference type="EMBL" id="AFH37415.1"/>
    </source>
</evidence>
<feature type="region of interest" description="Disordered" evidence="1">
    <location>
        <begin position="1"/>
        <end position="23"/>
    </location>
</feature>
<sequence>MADGEGTESATSGQTFSASATARACEVDQATIGRGLDADRPARHHWWQRPH</sequence>
<feature type="compositionally biased region" description="Polar residues" evidence="1">
    <location>
        <begin position="8"/>
        <end position="20"/>
    </location>
</feature>
<proteinExistence type="predicted"/>